<gene>
    <name evidence="1" type="ORF">MC378_14275</name>
</gene>
<dbReference type="AlphaFoldDB" id="A0A9X1VQ43"/>
<sequence length="116" mass="13885">MEISESEKKELDKLKIGKLVKNTISIILEKDLISENEIQNLLKKDYSKFTFNVIFPILKKVDKKISLKENGLINGNPRYYAKPIENRETEYLLTNEWKEYNREDFMNWLKRKVSDL</sequence>
<comment type="caution">
    <text evidence="1">The sequence shown here is derived from an EMBL/GenBank/DDBJ whole genome shotgun (WGS) entry which is preliminary data.</text>
</comment>
<name>A0A9X1VQ43_9FLAO</name>
<dbReference type="RefSeq" id="WP_027127224.1">
    <property type="nucleotide sequence ID" value="NZ_JAKQYM010000015.1"/>
</dbReference>
<protein>
    <submittedName>
        <fullName evidence="1">Uncharacterized protein</fullName>
    </submittedName>
</protein>
<organism evidence="1 2">
    <name type="scientific">Polaribacter marinus</name>
    <dbReference type="NCBI Taxonomy" id="2916838"/>
    <lineage>
        <taxon>Bacteria</taxon>
        <taxon>Pseudomonadati</taxon>
        <taxon>Bacteroidota</taxon>
        <taxon>Flavobacteriia</taxon>
        <taxon>Flavobacteriales</taxon>
        <taxon>Flavobacteriaceae</taxon>
    </lineage>
</organism>
<evidence type="ECO:0000313" key="1">
    <source>
        <dbReference type="EMBL" id="MCI2230342.1"/>
    </source>
</evidence>
<dbReference type="Proteomes" id="UP001139369">
    <property type="component" value="Unassembled WGS sequence"/>
</dbReference>
<proteinExistence type="predicted"/>
<dbReference type="EMBL" id="JAKQYM010000015">
    <property type="protein sequence ID" value="MCI2230342.1"/>
    <property type="molecule type" value="Genomic_DNA"/>
</dbReference>
<evidence type="ECO:0000313" key="2">
    <source>
        <dbReference type="Proteomes" id="UP001139369"/>
    </source>
</evidence>
<accession>A0A9X1VQ43</accession>
<keyword evidence="2" id="KW-1185">Reference proteome</keyword>
<reference evidence="1" key="1">
    <citation type="submission" date="2022-02" db="EMBL/GenBank/DDBJ databases">
        <title>Polaribacter sp. MSW13, isolated from seawater.</title>
        <authorList>
            <person name="Kristyanto S."/>
            <person name="Jung J."/>
            <person name="Jeon C.O."/>
        </authorList>
    </citation>
    <scope>NUCLEOTIDE SEQUENCE</scope>
    <source>
        <strain evidence="1">MSW13</strain>
    </source>
</reference>